<dbReference type="AlphaFoldDB" id="A0A5C5WGT5"/>
<proteinExistence type="predicted"/>
<sequence>MVGEVRRILQASHFRLDESLHGDFSRVSDGHKSTIIDARFAAAEKVFRTAIDRDVDLLILSGELGSTNVNPRIGWFLIEQINRLREHNIRVALLNTVPVDECWTALFAQNGIDLSSSMSRLADHDPTLRIKLIHSGHGPASIKYRRRGQEQSLVVPTCEIQASTFVDQGPFEVKLIHLDHSSAHVVDSISVESVRFRSLQISAPDSLSQLGSVDSIASEIIRQTTSDSTATIPTVVDIELDSLPRSLSAVSRTRLLNDIQQQLNARVPAIAVSRLVVDWNSSTLSEAASDALEIAKRELSRIELTDVNGSLTSGPQAVCENQFNRIKQRVAHCLPAVLESSTVPSLDNFLV</sequence>
<accession>A0A5C5WGT5</accession>
<organism evidence="1 2">
    <name type="scientific">Thalassoglobus neptunius</name>
    <dbReference type="NCBI Taxonomy" id="1938619"/>
    <lineage>
        <taxon>Bacteria</taxon>
        <taxon>Pseudomonadati</taxon>
        <taxon>Planctomycetota</taxon>
        <taxon>Planctomycetia</taxon>
        <taxon>Planctomycetales</taxon>
        <taxon>Planctomycetaceae</taxon>
        <taxon>Thalassoglobus</taxon>
    </lineage>
</organism>
<protein>
    <recommendedName>
        <fullName evidence="3">Metallophosphoesterase YhaO</fullName>
    </recommendedName>
</protein>
<reference evidence="1 2" key="1">
    <citation type="submission" date="2019-02" db="EMBL/GenBank/DDBJ databases">
        <title>Deep-cultivation of Planctomycetes and their phenomic and genomic characterization uncovers novel biology.</title>
        <authorList>
            <person name="Wiegand S."/>
            <person name="Jogler M."/>
            <person name="Boedeker C."/>
            <person name="Pinto D."/>
            <person name="Vollmers J."/>
            <person name="Rivas-Marin E."/>
            <person name="Kohn T."/>
            <person name="Peeters S.H."/>
            <person name="Heuer A."/>
            <person name="Rast P."/>
            <person name="Oberbeckmann S."/>
            <person name="Bunk B."/>
            <person name="Jeske O."/>
            <person name="Meyerdierks A."/>
            <person name="Storesund J.E."/>
            <person name="Kallscheuer N."/>
            <person name="Luecker S."/>
            <person name="Lage O.M."/>
            <person name="Pohl T."/>
            <person name="Merkel B.J."/>
            <person name="Hornburger P."/>
            <person name="Mueller R.-W."/>
            <person name="Bruemmer F."/>
            <person name="Labrenz M."/>
            <person name="Spormann A.M."/>
            <person name="Op Den Camp H."/>
            <person name="Overmann J."/>
            <person name="Amann R."/>
            <person name="Jetten M.S.M."/>
            <person name="Mascher T."/>
            <person name="Medema M.H."/>
            <person name="Devos D.P."/>
            <person name="Kaster A.-K."/>
            <person name="Ovreas L."/>
            <person name="Rohde M."/>
            <person name="Galperin M.Y."/>
            <person name="Jogler C."/>
        </authorList>
    </citation>
    <scope>NUCLEOTIDE SEQUENCE [LARGE SCALE GENOMIC DNA]</scope>
    <source>
        <strain evidence="1 2">KOR42</strain>
    </source>
</reference>
<evidence type="ECO:0000313" key="1">
    <source>
        <dbReference type="EMBL" id="TWT50004.1"/>
    </source>
</evidence>
<evidence type="ECO:0008006" key="3">
    <source>
        <dbReference type="Google" id="ProtNLM"/>
    </source>
</evidence>
<name>A0A5C5WGT5_9PLAN</name>
<dbReference type="Proteomes" id="UP000317243">
    <property type="component" value="Unassembled WGS sequence"/>
</dbReference>
<keyword evidence="2" id="KW-1185">Reference proteome</keyword>
<gene>
    <name evidence="1" type="ORF">KOR42_36880</name>
</gene>
<dbReference type="EMBL" id="SIHI01000015">
    <property type="protein sequence ID" value="TWT50004.1"/>
    <property type="molecule type" value="Genomic_DNA"/>
</dbReference>
<comment type="caution">
    <text evidence="1">The sequence shown here is derived from an EMBL/GenBank/DDBJ whole genome shotgun (WGS) entry which is preliminary data.</text>
</comment>
<evidence type="ECO:0000313" key="2">
    <source>
        <dbReference type="Proteomes" id="UP000317243"/>
    </source>
</evidence>